<evidence type="ECO:0000313" key="1">
    <source>
        <dbReference type="EMBL" id="QWV92457.1"/>
    </source>
</evidence>
<dbReference type="EMBL" id="CP076723">
    <property type="protein sequence ID" value="QWV92457.1"/>
    <property type="molecule type" value="Genomic_DNA"/>
</dbReference>
<reference evidence="1 2" key="1">
    <citation type="submission" date="2021-06" db="EMBL/GenBank/DDBJ databases">
        <title>Gemonas diversity in paddy soil.</title>
        <authorList>
            <person name="Liu G."/>
        </authorList>
    </citation>
    <scope>NUCLEOTIDE SEQUENCE [LARGE SCALE GENOMIC DNA]</scope>
    <source>
        <strain evidence="1 2">RG10</strain>
    </source>
</reference>
<gene>
    <name evidence="1" type="ORF">KP004_14775</name>
</gene>
<sequence>MPLTTKKTIYRVLNSLNKNAVHLFLLSPPLCGSTLVQQLISTSPKATTFEQEGQWLPEVQDILGCPERWDPQLKVDWNKVRKTFNSYWSPWKPVRFEKSPPHLMRAQQLQEEFNNSHFLITIRNPYAQIEGMLRRQWMPSAKSAAEFWVMTARTQISNIKSLQNNFFFSYEYLVSEPNRCIENLISFVPQLQSLSPDILFTAHNVTGQPIKGIKNLNEIKISNLSQMDIHDINSVLSRNLDVLQYFSYTMHFGQGRIFHGG</sequence>
<protein>
    <submittedName>
        <fullName evidence="1">Sulfotransferase</fullName>
    </submittedName>
</protein>
<accession>A0ABX8J6V3</accession>
<dbReference type="Proteomes" id="UP000683557">
    <property type="component" value="Chromosome"/>
</dbReference>
<dbReference type="RefSeq" id="WP_216799262.1">
    <property type="nucleotide sequence ID" value="NZ_CP076723.1"/>
</dbReference>
<evidence type="ECO:0000313" key="2">
    <source>
        <dbReference type="Proteomes" id="UP000683557"/>
    </source>
</evidence>
<name>A0ABX8J6V3_9BACT</name>
<proteinExistence type="predicted"/>
<dbReference type="Pfam" id="PF13469">
    <property type="entry name" value="Sulfotransfer_3"/>
    <property type="match status" value="1"/>
</dbReference>
<organism evidence="1 2">
    <name type="scientific">Geomonas oryzisoli</name>
    <dbReference type="NCBI Taxonomy" id="2847992"/>
    <lineage>
        <taxon>Bacteria</taxon>
        <taxon>Pseudomonadati</taxon>
        <taxon>Thermodesulfobacteriota</taxon>
        <taxon>Desulfuromonadia</taxon>
        <taxon>Geobacterales</taxon>
        <taxon>Geobacteraceae</taxon>
        <taxon>Geomonas</taxon>
    </lineage>
</organism>
<keyword evidence="2" id="KW-1185">Reference proteome</keyword>